<dbReference type="Gene3D" id="1.10.1200.10">
    <property type="entry name" value="ACP-like"/>
    <property type="match status" value="1"/>
</dbReference>
<dbReference type="InterPro" id="IPR020806">
    <property type="entry name" value="PKS_PP-bd"/>
</dbReference>
<dbReference type="Gene3D" id="2.30.38.10">
    <property type="entry name" value="Luciferase, Domain 3"/>
    <property type="match status" value="1"/>
</dbReference>
<dbReference type="Pfam" id="PF00501">
    <property type="entry name" value="AMP-binding"/>
    <property type="match status" value="1"/>
</dbReference>
<keyword evidence="6" id="KW-1185">Reference proteome</keyword>
<dbReference type="InterPro" id="IPR045851">
    <property type="entry name" value="AMP-bd_C_sf"/>
</dbReference>
<evidence type="ECO:0000256" key="2">
    <source>
        <dbReference type="ARBA" id="ARBA00022450"/>
    </source>
</evidence>
<evidence type="ECO:0000313" key="5">
    <source>
        <dbReference type="EMBL" id="TWV53490.1"/>
    </source>
</evidence>
<reference evidence="5" key="1">
    <citation type="journal article" date="2019" name="Microbiol. Resour. Announc.">
        <title>Draft Genomic Sequences of Streptomyces misionensis and Streptomyces albidoflavus, bacteria applied for phytopathogen biocontrol.</title>
        <authorList>
            <person name="Pylro V."/>
            <person name="Dias A."/>
            <person name="Andreote F."/>
            <person name="Varani A."/>
            <person name="Andreote C."/>
            <person name="Bernardo E."/>
            <person name="Martins T."/>
        </authorList>
    </citation>
    <scope>NUCLEOTIDE SEQUENCE [LARGE SCALE GENOMIC DNA]</scope>
    <source>
        <strain evidence="5">66</strain>
    </source>
</reference>
<dbReference type="Proteomes" id="UP000320481">
    <property type="component" value="Unassembled WGS sequence"/>
</dbReference>
<dbReference type="GO" id="GO:0008610">
    <property type="term" value="P:lipid biosynthetic process"/>
    <property type="evidence" value="ECO:0007669"/>
    <property type="project" value="UniProtKB-ARBA"/>
</dbReference>
<dbReference type="RefSeq" id="WP_146464818.1">
    <property type="nucleotide sequence ID" value="NZ_VOGW01000055.1"/>
</dbReference>
<dbReference type="Gene3D" id="3.30.559.30">
    <property type="entry name" value="Nonribosomal peptide synthetase, condensation domain"/>
    <property type="match status" value="1"/>
</dbReference>
<dbReference type="PROSITE" id="PS50075">
    <property type="entry name" value="CARRIER"/>
    <property type="match status" value="1"/>
</dbReference>
<dbReference type="InterPro" id="IPR009081">
    <property type="entry name" value="PP-bd_ACP"/>
</dbReference>
<dbReference type="Pfam" id="PF00668">
    <property type="entry name" value="Condensation"/>
    <property type="match status" value="1"/>
</dbReference>
<name>A0A5C6JW69_9ACTN</name>
<dbReference type="Pfam" id="PF00550">
    <property type="entry name" value="PP-binding"/>
    <property type="match status" value="1"/>
</dbReference>
<evidence type="ECO:0000256" key="3">
    <source>
        <dbReference type="ARBA" id="ARBA00022553"/>
    </source>
</evidence>
<dbReference type="PANTHER" id="PTHR45527">
    <property type="entry name" value="NONRIBOSOMAL PEPTIDE SYNTHETASE"/>
    <property type="match status" value="1"/>
</dbReference>
<evidence type="ECO:0000256" key="1">
    <source>
        <dbReference type="ARBA" id="ARBA00001957"/>
    </source>
</evidence>
<dbReference type="Gene3D" id="3.40.50.980">
    <property type="match status" value="2"/>
</dbReference>
<keyword evidence="2" id="KW-0596">Phosphopantetheine</keyword>
<feature type="domain" description="Carrier" evidence="4">
    <location>
        <begin position="511"/>
        <end position="585"/>
    </location>
</feature>
<dbReference type="SMART" id="SM00823">
    <property type="entry name" value="PKS_PP"/>
    <property type="match status" value="1"/>
</dbReference>
<dbReference type="InterPro" id="IPR036736">
    <property type="entry name" value="ACP-like_sf"/>
</dbReference>
<comment type="caution">
    <text evidence="5">The sequence shown here is derived from an EMBL/GenBank/DDBJ whole genome shotgun (WGS) entry which is preliminary data.</text>
</comment>
<dbReference type="EMBL" id="VOGW01000055">
    <property type="protein sequence ID" value="TWV53490.1"/>
    <property type="molecule type" value="Genomic_DNA"/>
</dbReference>
<dbReference type="InterPro" id="IPR010071">
    <property type="entry name" value="AA_adenyl_dom"/>
</dbReference>
<dbReference type="SUPFAM" id="SSF56801">
    <property type="entry name" value="Acetyl-CoA synthetase-like"/>
    <property type="match status" value="1"/>
</dbReference>
<accession>A0A5C6JW69</accession>
<dbReference type="CDD" id="cd05930">
    <property type="entry name" value="A_NRPS"/>
    <property type="match status" value="1"/>
</dbReference>
<dbReference type="SUPFAM" id="SSF47336">
    <property type="entry name" value="ACP-like"/>
    <property type="match status" value="1"/>
</dbReference>
<dbReference type="GO" id="GO:0017000">
    <property type="term" value="P:antibiotic biosynthetic process"/>
    <property type="evidence" value="ECO:0007669"/>
    <property type="project" value="UniProtKB-ARBA"/>
</dbReference>
<keyword evidence="3" id="KW-0597">Phosphoprotein</keyword>
<dbReference type="SUPFAM" id="SSF52777">
    <property type="entry name" value="CoA-dependent acyltransferases"/>
    <property type="match status" value="2"/>
</dbReference>
<organism evidence="5 6">
    <name type="scientific">Streptomyces misionensis</name>
    <dbReference type="NCBI Taxonomy" id="67331"/>
    <lineage>
        <taxon>Bacteria</taxon>
        <taxon>Bacillati</taxon>
        <taxon>Actinomycetota</taxon>
        <taxon>Actinomycetes</taxon>
        <taxon>Kitasatosporales</taxon>
        <taxon>Streptomycetaceae</taxon>
        <taxon>Streptomyces</taxon>
    </lineage>
</organism>
<dbReference type="PANTHER" id="PTHR45527:SF1">
    <property type="entry name" value="FATTY ACID SYNTHASE"/>
    <property type="match status" value="1"/>
</dbReference>
<dbReference type="GO" id="GO:0043041">
    <property type="term" value="P:amino acid activation for nonribosomal peptide biosynthetic process"/>
    <property type="evidence" value="ECO:0007669"/>
    <property type="project" value="TreeGrafter"/>
</dbReference>
<dbReference type="PROSITE" id="PS00455">
    <property type="entry name" value="AMP_BINDING"/>
    <property type="match status" value="1"/>
</dbReference>
<evidence type="ECO:0000259" key="4">
    <source>
        <dbReference type="PROSITE" id="PS50075"/>
    </source>
</evidence>
<protein>
    <submittedName>
        <fullName evidence="5">Amino acid adenylation domain-containing protein</fullName>
    </submittedName>
</protein>
<dbReference type="GO" id="GO:0003824">
    <property type="term" value="F:catalytic activity"/>
    <property type="evidence" value="ECO:0007669"/>
    <property type="project" value="InterPro"/>
</dbReference>
<dbReference type="NCBIfam" id="TIGR01733">
    <property type="entry name" value="AA-adenyl-dom"/>
    <property type="match status" value="1"/>
</dbReference>
<dbReference type="GO" id="GO:0005737">
    <property type="term" value="C:cytoplasm"/>
    <property type="evidence" value="ECO:0007669"/>
    <property type="project" value="TreeGrafter"/>
</dbReference>
<dbReference type="Gene3D" id="3.30.559.10">
    <property type="entry name" value="Chloramphenicol acetyltransferase-like domain"/>
    <property type="match status" value="1"/>
</dbReference>
<evidence type="ECO:0000313" key="6">
    <source>
        <dbReference type="Proteomes" id="UP000320481"/>
    </source>
</evidence>
<dbReference type="InterPro" id="IPR001242">
    <property type="entry name" value="Condensation_dom"/>
</dbReference>
<gene>
    <name evidence="5" type="ORF">FRZ03_10165</name>
</gene>
<dbReference type="GO" id="GO:0044550">
    <property type="term" value="P:secondary metabolite biosynthetic process"/>
    <property type="evidence" value="ECO:0007669"/>
    <property type="project" value="TreeGrafter"/>
</dbReference>
<dbReference type="Gene3D" id="3.30.300.30">
    <property type="match status" value="1"/>
</dbReference>
<dbReference type="InterPro" id="IPR023213">
    <property type="entry name" value="CAT-like_dom_sf"/>
</dbReference>
<dbReference type="InterPro" id="IPR000873">
    <property type="entry name" value="AMP-dep_synth/lig_dom"/>
</dbReference>
<dbReference type="GO" id="GO:0031177">
    <property type="term" value="F:phosphopantetheine binding"/>
    <property type="evidence" value="ECO:0007669"/>
    <property type="project" value="InterPro"/>
</dbReference>
<dbReference type="AlphaFoldDB" id="A0A5C6JW69"/>
<sequence length="997" mass="107146">MTQQTLAPDAIAARLAEDPDAPALIYRDRTVSRGELDAGATAVASGLLGRGLRPGQRVGVLVSRSPELVMALLGILRAGLVYVPVDGTGPTERAAQTLLRAECAALLTNAPYADRRLGLDGMHLDIDELLRSDQHTTLTAVTGTDSAYVIFTSGSTGVPKGVEVTHANLANLFFALDAEIPLPKPCVWLAITAVTFDIAVLELLWTASRGIPVVLAETAETRETALPNGGAPALPHELILRHGVTAMQGTPTFFRMLLHDPAARAAMARLDLILVGGEALDPTLAKGLKALGGNTVMNMYGPTETTVWSTCWTVPDDPTEIHVGHPVAHTRVYVVDERLVPVPDGEPGELLIGGRGVARGYVKDPDLTVLRFISHPDLEPCGSLYRTGDLARRTPSGDLVVSGRIDNQVKVNGHRIELEEVEAALNSLPWVTAAAASVQQDGEESFLAAYYVARAGEPADERTLRTALAELLPTAMIPAVLASITALPVNTSGKIDRKALPPVRPATGPEADPLTALGACVREATSLLGRQVHADDDFFTHGGNSLLGMRLVSRLRRLHGLSIGVAALHRGRTPRAMADAAVPVPAETAAGPVHRAPVTDGRFDIWVREQMLPGDPAQLLVTSYAVEPAVPEELVRTAFGMLLARHPALRTTYRYEEDVLWAHLLPGECAKVEEWAVSTPEGEVAPAWIGPFDLESEPPARCFVTRSDTGTVVTFVVHHIACDGWSEEVIARDFATALAGGLKQPERDRVYVEPRRSEAELTAARSYWADLLKGSRSLDLEPGDPESPQTGDFLRWTLSANHTRWLGAAAGGDLHAGFLTWLATALRTVTGTPDFCIGSYYAGREDADEDAVGYFVRPVPVRFSGDPDVRGQWLRSVSQVPLSMQDLMGLAPTTGRRPGTPPVFQAAMTYQNVAPAGIQAADRAIRRIEVRPLASPFQLHLEVRPLANGSTLVELQWDPRAVATACVHRLRDVLVTDAERMASTKAKLSTAKREPRT</sequence>
<proteinExistence type="predicted"/>
<dbReference type="InterPro" id="IPR020845">
    <property type="entry name" value="AMP-binding_CS"/>
</dbReference>
<comment type="cofactor">
    <cofactor evidence="1">
        <name>pantetheine 4'-phosphate</name>
        <dbReference type="ChEBI" id="CHEBI:47942"/>
    </cofactor>
</comment>